<organism evidence="1 2">
    <name type="scientific">Coprinellus micaceus</name>
    <name type="common">Glistening ink-cap mushroom</name>
    <name type="synonym">Coprinus micaceus</name>
    <dbReference type="NCBI Taxonomy" id="71717"/>
    <lineage>
        <taxon>Eukaryota</taxon>
        <taxon>Fungi</taxon>
        <taxon>Dikarya</taxon>
        <taxon>Basidiomycota</taxon>
        <taxon>Agaricomycotina</taxon>
        <taxon>Agaricomycetes</taxon>
        <taxon>Agaricomycetidae</taxon>
        <taxon>Agaricales</taxon>
        <taxon>Agaricineae</taxon>
        <taxon>Psathyrellaceae</taxon>
        <taxon>Coprinellus</taxon>
    </lineage>
</organism>
<reference evidence="1 2" key="1">
    <citation type="journal article" date="2019" name="Nat. Ecol. Evol.">
        <title>Megaphylogeny resolves global patterns of mushroom evolution.</title>
        <authorList>
            <person name="Varga T."/>
            <person name="Krizsan K."/>
            <person name="Foldi C."/>
            <person name="Dima B."/>
            <person name="Sanchez-Garcia M."/>
            <person name="Sanchez-Ramirez S."/>
            <person name="Szollosi G.J."/>
            <person name="Szarkandi J.G."/>
            <person name="Papp V."/>
            <person name="Albert L."/>
            <person name="Andreopoulos W."/>
            <person name="Angelini C."/>
            <person name="Antonin V."/>
            <person name="Barry K.W."/>
            <person name="Bougher N.L."/>
            <person name="Buchanan P."/>
            <person name="Buyck B."/>
            <person name="Bense V."/>
            <person name="Catcheside P."/>
            <person name="Chovatia M."/>
            <person name="Cooper J."/>
            <person name="Damon W."/>
            <person name="Desjardin D."/>
            <person name="Finy P."/>
            <person name="Geml J."/>
            <person name="Haridas S."/>
            <person name="Hughes K."/>
            <person name="Justo A."/>
            <person name="Karasinski D."/>
            <person name="Kautmanova I."/>
            <person name="Kiss B."/>
            <person name="Kocsube S."/>
            <person name="Kotiranta H."/>
            <person name="LaButti K.M."/>
            <person name="Lechner B.E."/>
            <person name="Liimatainen K."/>
            <person name="Lipzen A."/>
            <person name="Lukacs Z."/>
            <person name="Mihaltcheva S."/>
            <person name="Morgado L.N."/>
            <person name="Niskanen T."/>
            <person name="Noordeloos M.E."/>
            <person name="Ohm R.A."/>
            <person name="Ortiz-Santana B."/>
            <person name="Ovrebo C."/>
            <person name="Racz N."/>
            <person name="Riley R."/>
            <person name="Savchenko A."/>
            <person name="Shiryaev A."/>
            <person name="Soop K."/>
            <person name="Spirin V."/>
            <person name="Szebenyi C."/>
            <person name="Tomsovsky M."/>
            <person name="Tulloss R.E."/>
            <person name="Uehling J."/>
            <person name="Grigoriev I.V."/>
            <person name="Vagvolgyi C."/>
            <person name="Papp T."/>
            <person name="Martin F.M."/>
            <person name="Miettinen O."/>
            <person name="Hibbett D.S."/>
            <person name="Nagy L.G."/>
        </authorList>
    </citation>
    <scope>NUCLEOTIDE SEQUENCE [LARGE SCALE GENOMIC DNA]</scope>
    <source>
        <strain evidence="1 2">FP101781</strain>
    </source>
</reference>
<comment type="caution">
    <text evidence="1">The sequence shown here is derived from an EMBL/GenBank/DDBJ whole genome shotgun (WGS) entry which is preliminary data.</text>
</comment>
<sequence length="70" mass="7859">MRKDTPRFLTGQAEDLITRTLTLLLPAKDKAKFGPRLKLNTLMVPHSYDSPRTTGSSELLLPVSFLFLLS</sequence>
<evidence type="ECO:0000313" key="2">
    <source>
        <dbReference type="Proteomes" id="UP000298030"/>
    </source>
</evidence>
<name>A0A4Y7SL40_COPMI</name>
<keyword evidence="2" id="KW-1185">Reference proteome</keyword>
<dbReference type="AlphaFoldDB" id="A0A4Y7SL40"/>
<proteinExistence type="predicted"/>
<dbReference type="Proteomes" id="UP000298030">
    <property type="component" value="Unassembled WGS sequence"/>
</dbReference>
<protein>
    <submittedName>
        <fullName evidence="1">Uncharacterized protein</fullName>
    </submittedName>
</protein>
<gene>
    <name evidence="1" type="ORF">FA13DRAFT_1741358</name>
</gene>
<accession>A0A4Y7SL40</accession>
<evidence type="ECO:0000313" key="1">
    <source>
        <dbReference type="EMBL" id="TEB21979.1"/>
    </source>
</evidence>
<dbReference type="EMBL" id="QPFP01000099">
    <property type="protein sequence ID" value="TEB21979.1"/>
    <property type="molecule type" value="Genomic_DNA"/>
</dbReference>